<keyword evidence="2" id="KW-0378">Hydrolase</keyword>
<dbReference type="GO" id="GO:0016788">
    <property type="term" value="F:hydrolase activity, acting on ester bonds"/>
    <property type="evidence" value="ECO:0007669"/>
    <property type="project" value="UniProtKB-ARBA"/>
</dbReference>
<accession>A0A917J2N1</accession>
<dbReference type="PANTHER" id="PTHR43695:SF1">
    <property type="entry name" value="RHAMNOGALACTURONAN ACETYLESTERASE"/>
    <property type="match status" value="1"/>
</dbReference>
<reference evidence="4" key="1">
    <citation type="journal article" date="2014" name="Int. J. Syst. Evol. Microbiol.">
        <title>Complete genome sequence of Corynebacterium casei LMG S-19264T (=DSM 44701T), isolated from a smear-ripened cheese.</title>
        <authorList>
            <consortium name="US DOE Joint Genome Institute (JGI-PGF)"/>
            <person name="Walter F."/>
            <person name="Albersmeier A."/>
            <person name="Kalinowski J."/>
            <person name="Ruckert C."/>
        </authorList>
    </citation>
    <scope>NUCLEOTIDE SEQUENCE</scope>
    <source>
        <strain evidence="4">CGMCC 1.15290</strain>
    </source>
</reference>
<evidence type="ECO:0000256" key="1">
    <source>
        <dbReference type="ARBA" id="ARBA00008668"/>
    </source>
</evidence>
<protein>
    <recommendedName>
        <fullName evidence="3">SGNH hydrolase-type esterase domain-containing protein</fullName>
    </recommendedName>
</protein>
<comment type="similarity">
    <text evidence="1">Belongs to the 'GDSL' lipolytic enzyme family.</text>
</comment>
<proteinExistence type="inferred from homology"/>
<evidence type="ECO:0000259" key="3">
    <source>
        <dbReference type="Pfam" id="PF13472"/>
    </source>
</evidence>
<evidence type="ECO:0000256" key="2">
    <source>
        <dbReference type="ARBA" id="ARBA00022801"/>
    </source>
</evidence>
<dbReference type="InterPro" id="IPR013830">
    <property type="entry name" value="SGNH_hydro"/>
</dbReference>
<sequence>MGFVKQKPTVYLIGDSTVATGSASGNIQGWGGVLYEYLDTVQVAVQNRAIAGTSSRTYYTQGVHDAKMKANGMWQGVLATLQKGDYVIMQFGHNDESPVVDSTRCRGSIKGIGEDTVEVFNPFLHLQETVHSFGWYLEQFIIDAKHKGAIPIICSAIPKNRWVGDKIKRNSNDYGKWAATVAKRHQVLFIDLNALAADTYDAAGKAKTTDTWFVADNVHTTEAGARNHARLVATAIKQWCGCALSEYIINQ</sequence>
<dbReference type="InterPro" id="IPR036514">
    <property type="entry name" value="SGNH_hydro_sf"/>
</dbReference>
<comment type="caution">
    <text evidence="4">The sequence shown here is derived from an EMBL/GenBank/DDBJ whole genome shotgun (WGS) entry which is preliminary data.</text>
</comment>
<evidence type="ECO:0000313" key="4">
    <source>
        <dbReference type="EMBL" id="GGH76139.1"/>
    </source>
</evidence>
<organism evidence="4 5">
    <name type="scientific">Filimonas zeae</name>
    <dbReference type="NCBI Taxonomy" id="1737353"/>
    <lineage>
        <taxon>Bacteria</taxon>
        <taxon>Pseudomonadati</taxon>
        <taxon>Bacteroidota</taxon>
        <taxon>Chitinophagia</taxon>
        <taxon>Chitinophagales</taxon>
        <taxon>Chitinophagaceae</taxon>
        <taxon>Filimonas</taxon>
    </lineage>
</organism>
<dbReference type="Pfam" id="PF13472">
    <property type="entry name" value="Lipase_GDSL_2"/>
    <property type="match status" value="1"/>
</dbReference>
<dbReference type="EMBL" id="BMIB01000004">
    <property type="protein sequence ID" value="GGH76139.1"/>
    <property type="molecule type" value="Genomic_DNA"/>
</dbReference>
<feature type="domain" description="SGNH hydrolase-type esterase" evidence="3">
    <location>
        <begin position="12"/>
        <end position="226"/>
    </location>
</feature>
<dbReference type="PANTHER" id="PTHR43695">
    <property type="entry name" value="PUTATIVE (AFU_ORTHOLOGUE AFUA_2G17250)-RELATED"/>
    <property type="match status" value="1"/>
</dbReference>
<keyword evidence="5" id="KW-1185">Reference proteome</keyword>
<name>A0A917J2N1_9BACT</name>
<dbReference type="Gene3D" id="3.40.50.1110">
    <property type="entry name" value="SGNH hydrolase"/>
    <property type="match status" value="1"/>
</dbReference>
<dbReference type="InterPro" id="IPR037459">
    <property type="entry name" value="RhgT-like"/>
</dbReference>
<dbReference type="AlphaFoldDB" id="A0A917J2N1"/>
<dbReference type="SUPFAM" id="SSF52266">
    <property type="entry name" value="SGNH hydrolase"/>
    <property type="match status" value="1"/>
</dbReference>
<dbReference type="Proteomes" id="UP000627292">
    <property type="component" value="Unassembled WGS sequence"/>
</dbReference>
<reference evidence="4" key="2">
    <citation type="submission" date="2020-09" db="EMBL/GenBank/DDBJ databases">
        <authorList>
            <person name="Sun Q."/>
            <person name="Zhou Y."/>
        </authorList>
    </citation>
    <scope>NUCLEOTIDE SEQUENCE</scope>
    <source>
        <strain evidence="4">CGMCC 1.15290</strain>
    </source>
</reference>
<evidence type="ECO:0000313" key="5">
    <source>
        <dbReference type="Proteomes" id="UP000627292"/>
    </source>
</evidence>
<gene>
    <name evidence="4" type="ORF">GCM10011379_40530</name>
</gene>